<proteinExistence type="predicted"/>
<reference evidence="4" key="1">
    <citation type="submission" date="2020-07" db="EMBL/GenBank/DDBJ databases">
        <title>Multicomponent nature underlies the extraordinary mechanical properties of spider dragline silk.</title>
        <authorList>
            <person name="Kono N."/>
            <person name="Nakamura H."/>
            <person name="Mori M."/>
            <person name="Yoshida Y."/>
            <person name="Ohtoshi R."/>
            <person name="Malay A.D."/>
            <person name="Moran D.A.P."/>
            <person name="Tomita M."/>
            <person name="Numata K."/>
            <person name="Arakawa K."/>
        </authorList>
    </citation>
    <scope>NUCLEOTIDE SEQUENCE</scope>
</reference>
<dbReference type="PANTHER" id="PTHR43730">
    <property type="entry name" value="BETA-MANNOSIDASE"/>
    <property type="match status" value="1"/>
</dbReference>
<evidence type="ECO:0000313" key="4">
    <source>
        <dbReference type="EMBL" id="GFQ89603.1"/>
    </source>
</evidence>
<accession>A0A8X6FVM1</accession>
<comment type="caution">
    <text evidence="4">The sequence shown here is derived from an EMBL/GenBank/DDBJ whole genome shotgun (WGS) entry which is preliminary data.</text>
</comment>
<dbReference type="Pfam" id="PF22666">
    <property type="entry name" value="Glyco_hydro_2_N2"/>
    <property type="match status" value="1"/>
</dbReference>
<dbReference type="InterPro" id="IPR050887">
    <property type="entry name" value="Beta-mannosidase_GH2"/>
</dbReference>
<evidence type="ECO:0000259" key="3">
    <source>
        <dbReference type="Pfam" id="PF22666"/>
    </source>
</evidence>
<name>A0A8X6FVM1_TRICU</name>
<evidence type="ECO:0000256" key="1">
    <source>
        <dbReference type="ARBA" id="ARBA00022801"/>
    </source>
</evidence>
<dbReference type="InterPro" id="IPR054593">
    <property type="entry name" value="Beta-mannosidase-like_N2"/>
</dbReference>
<protein>
    <recommendedName>
        <fullName evidence="3">Beta-mannosidase-like galactose-binding domain-containing protein</fullName>
    </recommendedName>
</protein>
<dbReference type="OrthoDB" id="2866996at2759"/>
<dbReference type="GO" id="GO:0004567">
    <property type="term" value="F:beta-mannosidase activity"/>
    <property type="evidence" value="ECO:0007669"/>
    <property type="project" value="TreeGrafter"/>
</dbReference>
<organism evidence="4 5">
    <name type="scientific">Trichonephila clavata</name>
    <name type="common">Joro spider</name>
    <name type="synonym">Nephila clavata</name>
    <dbReference type="NCBI Taxonomy" id="2740835"/>
    <lineage>
        <taxon>Eukaryota</taxon>
        <taxon>Metazoa</taxon>
        <taxon>Ecdysozoa</taxon>
        <taxon>Arthropoda</taxon>
        <taxon>Chelicerata</taxon>
        <taxon>Arachnida</taxon>
        <taxon>Araneae</taxon>
        <taxon>Araneomorphae</taxon>
        <taxon>Entelegynae</taxon>
        <taxon>Araneoidea</taxon>
        <taxon>Nephilidae</taxon>
        <taxon>Trichonephila</taxon>
    </lineage>
</organism>
<dbReference type="Gene3D" id="2.60.120.260">
    <property type="entry name" value="Galactose-binding domain-like"/>
    <property type="match status" value="1"/>
</dbReference>
<dbReference type="Proteomes" id="UP000887116">
    <property type="component" value="Unassembled WGS sequence"/>
</dbReference>
<gene>
    <name evidence="4" type="ORF">TNCT_734831</name>
</gene>
<dbReference type="SUPFAM" id="SSF49785">
    <property type="entry name" value="Galactose-binding domain-like"/>
    <property type="match status" value="1"/>
</dbReference>
<dbReference type="InterPro" id="IPR008979">
    <property type="entry name" value="Galactose-bd-like_sf"/>
</dbReference>
<dbReference type="GO" id="GO:0006516">
    <property type="term" value="P:glycoprotein catabolic process"/>
    <property type="evidence" value="ECO:0007669"/>
    <property type="project" value="TreeGrafter"/>
</dbReference>
<keyword evidence="2" id="KW-0326">Glycosidase</keyword>
<feature type="domain" description="Beta-mannosidase-like galactose-binding" evidence="3">
    <location>
        <begin position="5"/>
        <end position="50"/>
    </location>
</feature>
<evidence type="ECO:0000256" key="2">
    <source>
        <dbReference type="ARBA" id="ARBA00023295"/>
    </source>
</evidence>
<dbReference type="PANTHER" id="PTHR43730:SF1">
    <property type="entry name" value="BETA-MANNOSIDASE"/>
    <property type="match status" value="1"/>
</dbReference>
<keyword evidence="1" id="KW-0378">Hydrolase</keyword>
<dbReference type="AlphaFoldDB" id="A0A8X6FVM1"/>
<sequence>MGIVVKSKVPGSIHSDLRSNNVIQDPYFGENDVLYRWIGLDSWTFSKNFKGWFLRNMIFYYVSDTCSFS</sequence>
<evidence type="ECO:0000313" key="5">
    <source>
        <dbReference type="Proteomes" id="UP000887116"/>
    </source>
</evidence>
<keyword evidence="5" id="KW-1185">Reference proteome</keyword>
<dbReference type="EMBL" id="BMAO01013551">
    <property type="protein sequence ID" value="GFQ89603.1"/>
    <property type="molecule type" value="Genomic_DNA"/>
</dbReference>